<feature type="compositionally biased region" description="Pro residues" evidence="2">
    <location>
        <begin position="64"/>
        <end position="76"/>
    </location>
</feature>
<accession>A0AAD8MB16</accession>
<feature type="compositionally biased region" description="Polar residues" evidence="2">
    <location>
        <begin position="268"/>
        <end position="290"/>
    </location>
</feature>
<evidence type="ECO:0000313" key="5">
    <source>
        <dbReference type="Proteomes" id="UP001237642"/>
    </source>
</evidence>
<dbReference type="GO" id="GO:0006508">
    <property type="term" value="P:proteolysis"/>
    <property type="evidence" value="ECO:0007669"/>
    <property type="project" value="InterPro"/>
</dbReference>
<feature type="region of interest" description="Disordered" evidence="2">
    <location>
        <begin position="250"/>
        <end position="339"/>
    </location>
</feature>
<organism evidence="4 5">
    <name type="scientific">Heracleum sosnowskyi</name>
    <dbReference type="NCBI Taxonomy" id="360622"/>
    <lineage>
        <taxon>Eukaryota</taxon>
        <taxon>Viridiplantae</taxon>
        <taxon>Streptophyta</taxon>
        <taxon>Embryophyta</taxon>
        <taxon>Tracheophyta</taxon>
        <taxon>Spermatophyta</taxon>
        <taxon>Magnoliopsida</taxon>
        <taxon>eudicotyledons</taxon>
        <taxon>Gunneridae</taxon>
        <taxon>Pentapetalae</taxon>
        <taxon>asterids</taxon>
        <taxon>campanulids</taxon>
        <taxon>Apiales</taxon>
        <taxon>Apiaceae</taxon>
        <taxon>Apioideae</taxon>
        <taxon>apioid superclade</taxon>
        <taxon>Tordylieae</taxon>
        <taxon>Tordyliinae</taxon>
        <taxon>Heracleum</taxon>
    </lineage>
</organism>
<dbReference type="Proteomes" id="UP001237642">
    <property type="component" value="Unassembled WGS sequence"/>
</dbReference>
<keyword evidence="5" id="KW-1185">Reference proteome</keyword>
<dbReference type="PANTHER" id="PTHR48104">
    <property type="entry name" value="METACASPASE-4"/>
    <property type="match status" value="1"/>
</dbReference>
<feature type="compositionally biased region" description="Low complexity" evidence="2">
    <location>
        <begin position="193"/>
        <end position="203"/>
    </location>
</feature>
<dbReference type="Pfam" id="PF00656">
    <property type="entry name" value="Peptidase_C14"/>
    <property type="match status" value="1"/>
</dbReference>
<feature type="compositionally biased region" description="Low complexity" evidence="2">
    <location>
        <begin position="304"/>
        <end position="324"/>
    </location>
</feature>
<feature type="compositionally biased region" description="Basic and acidic residues" evidence="2">
    <location>
        <begin position="610"/>
        <end position="621"/>
    </location>
</feature>
<evidence type="ECO:0000256" key="1">
    <source>
        <dbReference type="ARBA" id="ARBA00009005"/>
    </source>
</evidence>
<evidence type="ECO:0000313" key="4">
    <source>
        <dbReference type="EMBL" id="KAK1368805.1"/>
    </source>
</evidence>
<dbReference type="Gene3D" id="3.40.50.12660">
    <property type="match status" value="1"/>
</dbReference>
<sequence length="621" mass="69731">MSNTIKVCKFCRAEIRVPFEAQRGIECPVCGNINNFGGLPLNRQYAGNYENGPQLGGYQYHHPSLPPPRRPAPPRGPHGYYQQPWPPRASNDNYVEHSPPSRQGSYLPVRPNRYSYQPPPASPRPMHSPIYYQPQSPRRPSHPAYTNDYYQPQSPPPQRSSRPLMNVNGIYRPSLQTSAPQGSRRPLHNGYFQQPSPLSSQQPMDDDDYYYQNQTIPQASQRPVNDNNNGFSEQEAPPYDDYYQEQLQTSPPRVHTDGYYQQPLRTPRPQSISHITRPQVPSNGSYNRQPSHLESRPQQHQPESQAQSPRNNSNNSQRFSQYQNESAEYHNEQQSGRTLTSSYIQQTPHAQPAYGRKRAVVCGVSYLGQKSSLEASISDARSVKDFLVKNMRFPDASILLLTEDEVDPSRLPTRSNIIKALKWLVESCQAGDSLVFYYTGHGSKERDFDGDEIDGFDEVLCPVDYQSAGKITDDEINATIVRPLPPGAKLHGIIDCCFSGTVLDLPFLSKTDSKGATRWVDQRIQYAAYKGTSGGIAISISACTDHQKSGDTTAFTGISTGALTYSFIQALTKQPNITYGSLLNTMRTSISQVQQRLEQPPQEPQISASEKFDTHSKPVVM</sequence>
<proteinExistence type="inferred from homology"/>
<protein>
    <recommendedName>
        <fullName evidence="3">Peptidase C14 caspase domain-containing protein</fullName>
    </recommendedName>
</protein>
<dbReference type="InterPro" id="IPR011600">
    <property type="entry name" value="Pept_C14_caspase"/>
</dbReference>
<reference evidence="4" key="1">
    <citation type="submission" date="2023-02" db="EMBL/GenBank/DDBJ databases">
        <title>Genome of toxic invasive species Heracleum sosnowskyi carries increased number of genes despite the absence of recent whole-genome duplications.</title>
        <authorList>
            <person name="Schelkunov M."/>
            <person name="Shtratnikova V."/>
            <person name="Makarenko M."/>
            <person name="Klepikova A."/>
            <person name="Omelchenko D."/>
            <person name="Novikova G."/>
            <person name="Obukhova E."/>
            <person name="Bogdanov V."/>
            <person name="Penin A."/>
            <person name="Logacheva M."/>
        </authorList>
    </citation>
    <scope>NUCLEOTIDE SEQUENCE</scope>
    <source>
        <strain evidence="4">Hsosn_3</strain>
        <tissue evidence="4">Leaf</tissue>
    </source>
</reference>
<gene>
    <name evidence="4" type="ORF">POM88_034897</name>
</gene>
<dbReference type="EMBL" id="JAUIZM010000008">
    <property type="protein sequence ID" value="KAK1368805.1"/>
    <property type="molecule type" value="Genomic_DNA"/>
</dbReference>
<dbReference type="PANTHER" id="PTHR48104:SF17">
    <property type="entry name" value="METACASPASE-3"/>
    <property type="match status" value="1"/>
</dbReference>
<dbReference type="GO" id="GO:0005737">
    <property type="term" value="C:cytoplasm"/>
    <property type="evidence" value="ECO:0007669"/>
    <property type="project" value="TreeGrafter"/>
</dbReference>
<dbReference type="AlphaFoldDB" id="A0AAD8MB16"/>
<evidence type="ECO:0000256" key="2">
    <source>
        <dbReference type="SAM" id="MobiDB-lite"/>
    </source>
</evidence>
<dbReference type="InterPro" id="IPR050452">
    <property type="entry name" value="Metacaspase"/>
</dbReference>
<comment type="similarity">
    <text evidence="1">Belongs to the peptidase C14B family.</text>
</comment>
<name>A0AAD8MB16_9APIA</name>
<comment type="caution">
    <text evidence="4">The sequence shown here is derived from an EMBL/GenBank/DDBJ whole genome shotgun (WGS) entry which is preliminary data.</text>
</comment>
<evidence type="ECO:0000259" key="3">
    <source>
        <dbReference type="Pfam" id="PF00656"/>
    </source>
</evidence>
<feature type="region of interest" description="Disordered" evidence="2">
    <location>
        <begin position="50"/>
        <end position="237"/>
    </location>
</feature>
<feature type="domain" description="Peptidase C14 caspase" evidence="3">
    <location>
        <begin position="356"/>
        <end position="608"/>
    </location>
</feature>
<dbReference type="GO" id="GO:0004197">
    <property type="term" value="F:cysteine-type endopeptidase activity"/>
    <property type="evidence" value="ECO:0007669"/>
    <property type="project" value="InterPro"/>
</dbReference>
<feature type="region of interest" description="Disordered" evidence="2">
    <location>
        <begin position="592"/>
        <end position="621"/>
    </location>
</feature>
<reference evidence="4" key="2">
    <citation type="submission" date="2023-05" db="EMBL/GenBank/DDBJ databases">
        <authorList>
            <person name="Schelkunov M.I."/>
        </authorList>
    </citation>
    <scope>NUCLEOTIDE SEQUENCE</scope>
    <source>
        <strain evidence="4">Hsosn_3</strain>
        <tissue evidence="4">Leaf</tissue>
    </source>
</reference>
<feature type="compositionally biased region" description="Polar residues" evidence="2">
    <location>
        <begin position="212"/>
        <end position="232"/>
    </location>
</feature>